<reference evidence="3 4" key="1">
    <citation type="submission" date="2024-07" db="EMBL/GenBank/DDBJ databases">
        <title>Section-level genome sequencing and comparative genomics of Aspergillus sections Usti and Cavernicolus.</title>
        <authorList>
            <consortium name="Lawrence Berkeley National Laboratory"/>
            <person name="Nybo J.L."/>
            <person name="Vesth T.C."/>
            <person name="Theobald S."/>
            <person name="Frisvad J.C."/>
            <person name="Larsen T.O."/>
            <person name="Kjaerboelling I."/>
            <person name="Rothschild-Mancinelli K."/>
            <person name="Lyhne E.K."/>
            <person name="Kogle M.E."/>
            <person name="Barry K."/>
            <person name="Clum A."/>
            <person name="Na H."/>
            <person name="Ledsgaard L."/>
            <person name="Lin J."/>
            <person name="Lipzen A."/>
            <person name="Kuo A."/>
            <person name="Riley R."/>
            <person name="Mondo S."/>
            <person name="LaButti K."/>
            <person name="Haridas S."/>
            <person name="Pangalinan J."/>
            <person name="Salamov A.A."/>
            <person name="Simmons B.A."/>
            <person name="Magnuson J.K."/>
            <person name="Chen J."/>
            <person name="Drula E."/>
            <person name="Henrissat B."/>
            <person name="Wiebenga A."/>
            <person name="Lubbers R.J."/>
            <person name="Gomes A.C."/>
            <person name="Macurrencykelacurrency M.R."/>
            <person name="Stajich J."/>
            <person name="Grigoriev I.V."/>
            <person name="Mortensen U.H."/>
            <person name="De vries R.P."/>
            <person name="Baker S.E."/>
            <person name="Andersen M.R."/>
        </authorList>
    </citation>
    <scope>NUCLEOTIDE SEQUENCE [LARGE SCALE GENOMIC DNA]</scope>
    <source>
        <strain evidence="3 4">CBS 756.74</strain>
    </source>
</reference>
<dbReference type="PROSITE" id="PS51186">
    <property type="entry name" value="GNAT"/>
    <property type="match status" value="1"/>
</dbReference>
<dbReference type="RefSeq" id="XP_070893865.1">
    <property type="nucleotide sequence ID" value="XM_071041722.1"/>
</dbReference>
<evidence type="ECO:0000313" key="3">
    <source>
        <dbReference type="EMBL" id="KAL2840096.1"/>
    </source>
</evidence>
<dbReference type="Gene3D" id="3.40.630.30">
    <property type="match status" value="1"/>
</dbReference>
<feature type="domain" description="N-acetyltransferase" evidence="2">
    <location>
        <begin position="57"/>
        <end position="197"/>
    </location>
</feature>
<dbReference type="PANTHER" id="PTHR43415:SF3">
    <property type="entry name" value="GNAT-FAMILY ACETYLTRANSFERASE"/>
    <property type="match status" value="1"/>
</dbReference>
<dbReference type="GeneID" id="98156886"/>
<name>A0ABR4JJ89_9EURO</name>
<dbReference type="InterPro" id="IPR000182">
    <property type="entry name" value="GNAT_dom"/>
</dbReference>
<dbReference type="EMBL" id="JBFXLR010000068">
    <property type="protein sequence ID" value="KAL2840096.1"/>
    <property type="molecule type" value="Genomic_DNA"/>
</dbReference>
<sequence length="214" mass="24209">MSNSATMAAQSSTPSTPPNPFRSKRLIYRAIEDNEEDKTFIHNHLNDSAMYLLSTEVLPRPRTQRNAAEFVARQQSQLLGVMVCLPSEQAGSEDDWRKATPIGRVSLKNPMGALTAHHRNALIGISFIASARGQGYGREAINWVLDWAFEIGGLHRVSLEVLSHNERALGLYRSLGFVEEGRLREAVWQFRKWHDVITLGMLEGEWLKLRGREE</sequence>
<evidence type="ECO:0000259" key="2">
    <source>
        <dbReference type="PROSITE" id="PS51186"/>
    </source>
</evidence>
<gene>
    <name evidence="3" type="ORF">BJX68DRAFT_247039</name>
</gene>
<dbReference type="PANTHER" id="PTHR43415">
    <property type="entry name" value="SPERMIDINE N(1)-ACETYLTRANSFERASE"/>
    <property type="match status" value="1"/>
</dbReference>
<dbReference type="Proteomes" id="UP001610444">
    <property type="component" value="Unassembled WGS sequence"/>
</dbReference>
<proteinExistence type="predicted"/>
<dbReference type="CDD" id="cd04301">
    <property type="entry name" value="NAT_SF"/>
    <property type="match status" value="1"/>
</dbReference>
<evidence type="ECO:0000313" key="4">
    <source>
        <dbReference type="Proteomes" id="UP001610444"/>
    </source>
</evidence>
<dbReference type="InterPro" id="IPR016181">
    <property type="entry name" value="Acyl_CoA_acyltransferase"/>
</dbReference>
<evidence type="ECO:0000256" key="1">
    <source>
        <dbReference type="SAM" id="MobiDB-lite"/>
    </source>
</evidence>
<dbReference type="Pfam" id="PF00583">
    <property type="entry name" value="Acetyltransf_1"/>
    <property type="match status" value="1"/>
</dbReference>
<keyword evidence="4" id="KW-1185">Reference proteome</keyword>
<protein>
    <submittedName>
        <fullName evidence="3">Acyl-CoA N-acyltransferase</fullName>
    </submittedName>
</protein>
<feature type="compositionally biased region" description="Polar residues" evidence="1">
    <location>
        <begin position="1"/>
        <end position="14"/>
    </location>
</feature>
<comment type="caution">
    <text evidence="3">The sequence shown here is derived from an EMBL/GenBank/DDBJ whole genome shotgun (WGS) entry which is preliminary data.</text>
</comment>
<accession>A0ABR4JJ89</accession>
<feature type="region of interest" description="Disordered" evidence="1">
    <location>
        <begin position="1"/>
        <end position="23"/>
    </location>
</feature>
<organism evidence="3 4">
    <name type="scientific">Aspergillus pseudodeflectus</name>
    <dbReference type="NCBI Taxonomy" id="176178"/>
    <lineage>
        <taxon>Eukaryota</taxon>
        <taxon>Fungi</taxon>
        <taxon>Dikarya</taxon>
        <taxon>Ascomycota</taxon>
        <taxon>Pezizomycotina</taxon>
        <taxon>Eurotiomycetes</taxon>
        <taxon>Eurotiomycetidae</taxon>
        <taxon>Eurotiales</taxon>
        <taxon>Aspergillaceae</taxon>
        <taxon>Aspergillus</taxon>
        <taxon>Aspergillus subgen. Nidulantes</taxon>
    </lineage>
</organism>
<dbReference type="SUPFAM" id="SSF55729">
    <property type="entry name" value="Acyl-CoA N-acyltransferases (Nat)"/>
    <property type="match status" value="1"/>
</dbReference>